<keyword evidence="3" id="KW-1185">Reference proteome</keyword>
<sequence length="219" mass="23258">MQPNLQPGEDFALLLEREARKLQEKGEALAAAFAASGSTVRSSDGSVTVKVEANGSLSSIEFGNRACAMGPANLSTLVMKTVREAQLKTAGKVAESYTEINGDDQAAELVRTFLPKVEDTGDGAPDNPEQDKWAPEAHEEEHPPPGRRMPPPGRPMPPQPGRPVPPPGGAMPPQPGRPMPPQGGPTPPPPGRPVRPPNPPSPPPRRPHSDPDDDEMSPW</sequence>
<dbReference type="OrthoDB" id="3695284at2"/>
<dbReference type="EMBL" id="FOEF01000001">
    <property type="protein sequence ID" value="SEO43571.1"/>
    <property type="molecule type" value="Genomic_DNA"/>
</dbReference>
<reference evidence="2 3" key="1">
    <citation type="submission" date="2016-10" db="EMBL/GenBank/DDBJ databases">
        <authorList>
            <person name="de Groot N.N."/>
        </authorList>
    </citation>
    <scope>NUCLEOTIDE SEQUENCE [LARGE SCALE GENOMIC DNA]</scope>
    <source>
        <strain evidence="2 3">DSM 44993</strain>
    </source>
</reference>
<evidence type="ECO:0000256" key="1">
    <source>
        <dbReference type="SAM" id="MobiDB-lite"/>
    </source>
</evidence>
<evidence type="ECO:0000313" key="2">
    <source>
        <dbReference type="EMBL" id="SEO43571.1"/>
    </source>
</evidence>
<feature type="region of interest" description="Disordered" evidence="1">
    <location>
        <begin position="117"/>
        <end position="219"/>
    </location>
</feature>
<dbReference type="SUPFAM" id="SSF82607">
    <property type="entry name" value="YbaB-like"/>
    <property type="match status" value="1"/>
</dbReference>
<name>A0A1H8PP73_9PSEU</name>
<dbReference type="InterPro" id="IPR036894">
    <property type="entry name" value="YbaB-like_sf"/>
</dbReference>
<dbReference type="Proteomes" id="UP000198582">
    <property type="component" value="Unassembled WGS sequence"/>
</dbReference>
<feature type="compositionally biased region" description="Basic and acidic residues" evidence="1">
    <location>
        <begin position="129"/>
        <end position="144"/>
    </location>
</feature>
<dbReference type="InterPro" id="IPR004401">
    <property type="entry name" value="YbaB/EbfC"/>
</dbReference>
<dbReference type="AlphaFoldDB" id="A0A1H8PP73"/>
<evidence type="ECO:0000313" key="3">
    <source>
        <dbReference type="Proteomes" id="UP000198582"/>
    </source>
</evidence>
<dbReference type="RefSeq" id="WP_091610658.1">
    <property type="nucleotide sequence ID" value="NZ_FOEF01000001.1"/>
</dbReference>
<dbReference type="Pfam" id="PF02575">
    <property type="entry name" value="YbaB_DNA_bd"/>
    <property type="match status" value="1"/>
</dbReference>
<organism evidence="2 3">
    <name type="scientific">Amycolatopsis saalfeldensis</name>
    <dbReference type="NCBI Taxonomy" id="394193"/>
    <lineage>
        <taxon>Bacteria</taxon>
        <taxon>Bacillati</taxon>
        <taxon>Actinomycetota</taxon>
        <taxon>Actinomycetes</taxon>
        <taxon>Pseudonocardiales</taxon>
        <taxon>Pseudonocardiaceae</taxon>
        <taxon>Amycolatopsis</taxon>
    </lineage>
</organism>
<dbReference type="Gene3D" id="3.30.1310.10">
    <property type="entry name" value="Nucleoid-associated protein YbaB-like domain"/>
    <property type="match status" value="1"/>
</dbReference>
<gene>
    <name evidence="2" type="ORF">SAMN04489732_10111</name>
</gene>
<proteinExistence type="predicted"/>
<accession>A0A1H8PP73</accession>
<dbReference type="GO" id="GO:0003677">
    <property type="term" value="F:DNA binding"/>
    <property type="evidence" value="ECO:0007669"/>
    <property type="project" value="UniProtKB-KW"/>
</dbReference>
<protein>
    <submittedName>
        <fullName evidence="2">YbaB/EbfC DNA-binding family protein</fullName>
    </submittedName>
</protein>
<dbReference type="STRING" id="394193.SAMN04489732_10111"/>
<feature type="compositionally biased region" description="Pro residues" evidence="1">
    <location>
        <begin position="146"/>
        <end position="204"/>
    </location>
</feature>
<keyword evidence="2" id="KW-0238">DNA-binding</keyword>